<dbReference type="Gene3D" id="1.20.58.340">
    <property type="entry name" value="Magnesium transport protein CorA, transmembrane region"/>
    <property type="match status" value="1"/>
</dbReference>
<evidence type="ECO:0000256" key="3">
    <source>
        <dbReference type="ARBA" id="ARBA00022989"/>
    </source>
</evidence>
<feature type="coiled-coil region" evidence="5">
    <location>
        <begin position="331"/>
        <end position="365"/>
    </location>
</feature>
<feature type="transmembrane region" description="Helical" evidence="6">
    <location>
        <begin position="416"/>
        <end position="438"/>
    </location>
</feature>
<evidence type="ECO:0000256" key="5">
    <source>
        <dbReference type="SAM" id="Coils"/>
    </source>
</evidence>
<dbReference type="Pfam" id="PF01544">
    <property type="entry name" value="CorA"/>
    <property type="match status" value="1"/>
</dbReference>
<evidence type="ECO:0000313" key="8">
    <source>
        <dbReference type="Proteomes" id="UP001492380"/>
    </source>
</evidence>
<gene>
    <name evidence="7" type="ORF">HDK90DRAFT_252278</name>
</gene>
<accession>A0ABR1YQB3</accession>
<evidence type="ECO:0000256" key="2">
    <source>
        <dbReference type="ARBA" id="ARBA00022692"/>
    </source>
</evidence>
<keyword evidence="5" id="KW-0175">Coiled coil</keyword>
<dbReference type="InterPro" id="IPR002523">
    <property type="entry name" value="MgTranspt_CorA/ZnTranspt_ZntB"/>
</dbReference>
<sequence length="531" mass="59389">MTSKPSTRSKIVYLTVQDTDMWSEWIKIRGEEHHSQNLPDDWFLQNFCHHKDLAGALDHARRQQNEFQSNPPSLELLCSFVTDTHWMEVHQAQSRYYKLFSAIGKTSAFFAKSCIRIWYGSVSKSATRSLKEYDCLLQPELIRGLQGLHDFFGIAGGISKQLARLDLDESLTGNLATTFHAGMEQLEKVASYIEEQMLAAQGIRGMKPANDEGEARITPVGEVGPKSLLVWAIRGLLYRNMTWLPLIRGSGASVPKPFGTAKQYAALFEHMRIQAINDPKKVLVREVTFFEEHLNCLQKACAILQLTLGTLDKVLDPNSFETPDGARRAQYQLEKKAIEGVTEKLKNKEKELKEMVEDCDALISKAKIGVEIREEDHGKAIFVFTAVTTVFLPLSFITSYFGMNFADLRDTHWNQAMYWVIAGPATFVIVAITLMVAYNTDELRNSLSSANKHLVQAMTSSYSALGSFGLAMIPKLRRSSASTQESLSSSQELQSFRLSGVLGRLTTRVKAIFSKSGSESVSGSSESRETV</sequence>
<dbReference type="Proteomes" id="UP001492380">
    <property type="component" value="Unassembled WGS sequence"/>
</dbReference>
<comment type="caution">
    <text evidence="7">The sequence shown here is derived from an EMBL/GenBank/DDBJ whole genome shotgun (WGS) entry which is preliminary data.</text>
</comment>
<protein>
    <submittedName>
        <fullName evidence="7">Uncharacterized protein</fullName>
    </submittedName>
</protein>
<name>A0ABR1YQB3_9PEZI</name>
<dbReference type="PANTHER" id="PTHR46494">
    <property type="entry name" value="CORA FAMILY METAL ION TRANSPORTER (EUROFUNG)"/>
    <property type="match status" value="1"/>
</dbReference>
<reference evidence="7 8" key="1">
    <citation type="submission" date="2024-04" db="EMBL/GenBank/DDBJ databases">
        <title>Phyllosticta paracitricarpa is synonymous to the EU quarantine fungus P. citricarpa based on phylogenomic analyses.</title>
        <authorList>
            <consortium name="Lawrence Berkeley National Laboratory"/>
            <person name="Van Ingen-Buijs V.A."/>
            <person name="Van Westerhoven A.C."/>
            <person name="Haridas S."/>
            <person name="Skiadas P."/>
            <person name="Martin F."/>
            <person name="Groenewald J.Z."/>
            <person name="Crous P.W."/>
            <person name="Seidl M.F."/>
        </authorList>
    </citation>
    <scope>NUCLEOTIDE SEQUENCE [LARGE SCALE GENOMIC DNA]</scope>
    <source>
        <strain evidence="7 8">CBS 123374</strain>
    </source>
</reference>
<dbReference type="EMBL" id="JBBWRZ010000005">
    <property type="protein sequence ID" value="KAK8235637.1"/>
    <property type="molecule type" value="Genomic_DNA"/>
</dbReference>
<proteinExistence type="predicted"/>
<evidence type="ECO:0000256" key="1">
    <source>
        <dbReference type="ARBA" id="ARBA00004651"/>
    </source>
</evidence>
<comment type="subcellular location">
    <subcellularLocation>
        <location evidence="1">Cell membrane</location>
        <topology evidence="1">Multi-pass membrane protein</topology>
    </subcellularLocation>
</comment>
<feature type="transmembrane region" description="Helical" evidence="6">
    <location>
        <begin position="381"/>
        <end position="401"/>
    </location>
</feature>
<dbReference type="InterPro" id="IPR045863">
    <property type="entry name" value="CorA_TM1_TM2"/>
</dbReference>
<organism evidence="7 8">
    <name type="scientific">Phyllosticta capitalensis</name>
    <dbReference type="NCBI Taxonomy" id="121624"/>
    <lineage>
        <taxon>Eukaryota</taxon>
        <taxon>Fungi</taxon>
        <taxon>Dikarya</taxon>
        <taxon>Ascomycota</taxon>
        <taxon>Pezizomycotina</taxon>
        <taxon>Dothideomycetes</taxon>
        <taxon>Dothideomycetes incertae sedis</taxon>
        <taxon>Botryosphaeriales</taxon>
        <taxon>Phyllostictaceae</taxon>
        <taxon>Phyllosticta</taxon>
    </lineage>
</organism>
<keyword evidence="3 6" id="KW-1133">Transmembrane helix</keyword>
<dbReference type="PANTHER" id="PTHR46494:SF1">
    <property type="entry name" value="CORA FAMILY METAL ION TRANSPORTER (EUROFUNG)"/>
    <property type="match status" value="1"/>
</dbReference>
<evidence type="ECO:0000256" key="4">
    <source>
        <dbReference type="ARBA" id="ARBA00023136"/>
    </source>
</evidence>
<keyword evidence="4 6" id="KW-0472">Membrane</keyword>
<keyword evidence="2 6" id="KW-0812">Transmembrane</keyword>
<evidence type="ECO:0000313" key="7">
    <source>
        <dbReference type="EMBL" id="KAK8235637.1"/>
    </source>
</evidence>
<dbReference type="SUPFAM" id="SSF144083">
    <property type="entry name" value="Magnesium transport protein CorA, transmembrane region"/>
    <property type="match status" value="1"/>
</dbReference>
<keyword evidence="8" id="KW-1185">Reference proteome</keyword>
<evidence type="ECO:0000256" key="6">
    <source>
        <dbReference type="SAM" id="Phobius"/>
    </source>
</evidence>